<keyword evidence="2" id="KW-1185">Reference proteome</keyword>
<evidence type="ECO:0000313" key="1">
    <source>
        <dbReference type="EMBL" id="GGK13613.1"/>
    </source>
</evidence>
<evidence type="ECO:0008006" key="3">
    <source>
        <dbReference type="Google" id="ProtNLM"/>
    </source>
</evidence>
<gene>
    <name evidence="1" type="ORF">GCM10008955_03700</name>
</gene>
<protein>
    <recommendedName>
        <fullName evidence="3">HNH endonuclease</fullName>
    </recommendedName>
</protein>
<dbReference type="PANTHER" id="PTHR37827:SF1">
    <property type="entry name" value="HNH DOMAIN-CONTAINING PROTEIN"/>
    <property type="match status" value="1"/>
</dbReference>
<dbReference type="RefSeq" id="WP_189003962.1">
    <property type="nucleotide sequence ID" value="NZ_BMPP01000001.1"/>
</dbReference>
<name>A0ABQ2EJH6_9DEIO</name>
<dbReference type="PANTHER" id="PTHR37827">
    <property type="entry name" value="TUDOR DOMAIN-CONTAINING PROTEIN"/>
    <property type="match status" value="1"/>
</dbReference>
<sequence length="109" mass="12164">MAARRAPPSSWPPPPGEPEVCGLCERAVPVLTEHHLIPRSQGRRRGTPVTELPTVMLCSPCHKFLHRTFTNAELAGEYHSLDALGAHPEVKKFVTWLQKQPVTKGIRVR</sequence>
<accession>A0ABQ2EJH6</accession>
<proteinExistence type="predicted"/>
<evidence type="ECO:0000313" key="2">
    <source>
        <dbReference type="Proteomes" id="UP000647587"/>
    </source>
</evidence>
<comment type="caution">
    <text evidence="1">The sequence shown here is derived from an EMBL/GenBank/DDBJ whole genome shotgun (WGS) entry which is preliminary data.</text>
</comment>
<reference evidence="2" key="1">
    <citation type="journal article" date="2019" name="Int. J. Syst. Evol. Microbiol.">
        <title>The Global Catalogue of Microorganisms (GCM) 10K type strain sequencing project: providing services to taxonomists for standard genome sequencing and annotation.</title>
        <authorList>
            <consortium name="The Broad Institute Genomics Platform"/>
            <consortium name="The Broad Institute Genome Sequencing Center for Infectious Disease"/>
            <person name="Wu L."/>
            <person name="Ma J."/>
        </authorList>
    </citation>
    <scope>NUCLEOTIDE SEQUENCE [LARGE SCALE GENOMIC DNA]</scope>
    <source>
        <strain evidence="2">JCM 30331</strain>
    </source>
</reference>
<dbReference type="Proteomes" id="UP000647587">
    <property type="component" value="Unassembled WGS sequence"/>
</dbReference>
<organism evidence="1 2">
    <name type="scientific">Deinococcus malanensis</name>
    <dbReference type="NCBI Taxonomy" id="1706855"/>
    <lineage>
        <taxon>Bacteria</taxon>
        <taxon>Thermotogati</taxon>
        <taxon>Deinococcota</taxon>
        <taxon>Deinococci</taxon>
        <taxon>Deinococcales</taxon>
        <taxon>Deinococcaceae</taxon>
        <taxon>Deinococcus</taxon>
    </lineage>
</organism>
<dbReference type="EMBL" id="BMPP01000001">
    <property type="protein sequence ID" value="GGK13613.1"/>
    <property type="molecule type" value="Genomic_DNA"/>
</dbReference>